<dbReference type="EMBL" id="CANHGI010000004">
    <property type="protein sequence ID" value="CAI5449898.1"/>
    <property type="molecule type" value="Genomic_DNA"/>
</dbReference>
<keyword evidence="1" id="KW-0732">Signal</keyword>
<protein>
    <submittedName>
        <fullName evidence="2">Uncharacterized protein</fullName>
    </submittedName>
</protein>
<keyword evidence="3" id="KW-1185">Reference proteome</keyword>
<gene>
    <name evidence="2" type="ORF">CAMP_LOCUS12535</name>
</gene>
<name>A0A9P1IQ14_9PELO</name>
<dbReference type="AlphaFoldDB" id="A0A9P1IQ14"/>
<accession>A0A9P1IQ14</accession>
<proteinExistence type="predicted"/>
<reference evidence="2" key="1">
    <citation type="submission" date="2022-11" db="EMBL/GenBank/DDBJ databases">
        <authorList>
            <person name="Kikuchi T."/>
        </authorList>
    </citation>
    <scope>NUCLEOTIDE SEQUENCE</scope>
    <source>
        <strain evidence="2">PS1010</strain>
    </source>
</reference>
<dbReference type="Proteomes" id="UP001152747">
    <property type="component" value="Unassembled WGS sequence"/>
</dbReference>
<evidence type="ECO:0000313" key="2">
    <source>
        <dbReference type="EMBL" id="CAI5449898.1"/>
    </source>
</evidence>
<evidence type="ECO:0000256" key="1">
    <source>
        <dbReference type="SAM" id="SignalP"/>
    </source>
</evidence>
<feature type="chain" id="PRO_5040251935" evidence="1">
    <location>
        <begin position="20"/>
        <end position="74"/>
    </location>
</feature>
<organism evidence="2 3">
    <name type="scientific">Caenorhabditis angaria</name>
    <dbReference type="NCBI Taxonomy" id="860376"/>
    <lineage>
        <taxon>Eukaryota</taxon>
        <taxon>Metazoa</taxon>
        <taxon>Ecdysozoa</taxon>
        <taxon>Nematoda</taxon>
        <taxon>Chromadorea</taxon>
        <taxon>Rhabditida</taxon>
        <taxon>Rhabditina</taxon>
        <taxon>Rhabditomorpha</taxon>
        <taxon>Rhabditoidea</taxon>
        <taxon>Rhabditidae</taxon>
        <taxon>Peloderinae</taxon>
        <taxon>Caenorhabditis</taxon>
    </lineage>
</organism>
<evidence type="ECO:0000313" key="3">
    <source>
        <dbReference type="Proteomes" id="UP001152747"/>
    </source>
</evidence>
<comment type="caution">
    <text evidence="2">The sequence shown here is derived from an EMBL/GenBank/DDBJ whole genome shotgun (WGS) entry which is preliminary data.</text>
</comment>
<dbReference type="OrthoDB" id="5854932at2759"/>
<feature type="signal peptide" evidence="1">
    <location>
        <begin position="1"/>
        <end position="19"/>
    </location>
</feature>
<sequence length="74" mass="8306">MQLCALLFVFVILVSSISASIYDTADDTFRAPQQLVYPKRGSLSNMMRIGKRNYVQSEYPCDNCNLGALIRLGK</sequence>